<dbReference type="GO" id="GO:0003676">
    <property type="term" value="F:nucleic acid binding"/>
    <property type="evidence" value="ECO:0007669"/>
    <property type="project" value="InterPro"/>
</dbReference>
<feature type="domain" description="Reverse transcriptase" evidence="1">
    <location>
        <begin position="455"/>
        <end position="737"/>
    </location>
</feature>
<dbReference type="Pfam" id="PF03372">
    <property type="entry name" value="Exo_endo_phos"/>
    <property type="match status" value="1"/>
</dbReference>
<dbReference type="SUPFAM" id="SSF53098">
    <property type="entry name" value="Ribonuclease H-like"/>
    <property type="match status" value="1"/>
</dbReference>
<gene>
    <name evidence="2" type="ORF">AXF42_Ash002265</name>
</gene>
<dbReference type="InterPro" id="IPR043502">
    <property type="entry name" value="DNA/RNA_pol_sf"/>
</dbReference>
<evidence type="ECO:0000259" key="1">
    <source>
        <dbReference type="PROSITE" id="PS50878"/>
    </source>
</evidence>
<dbReference type="InterPro" id="IPR005135">
    <property type="entry name" value="Endo/exonuclease/phosphatase"/>
</dbReference>
<dbReference type="SUPFAM" id="SSF56672">
    <property type="entry name" value="DNA/RNA polymerases"/>
    <property type="match status" value="1"/>
</dbReference>
<dbReference type="EMBL" id="KZ451969">
    <property type="protein sequence ID" value="PKA56961.1"/>
    <property type="molecule type" value="Genomic_DNA"/>
</dbReference>
<dbReference type="InterPro" id="IPR000477">
    <property type="entry name" value="RT_dom"/>
</dbReference>
<dbReference type="InterPro" id="IPR036691">
    <property type="entry name" value="Endo/exonu/phosph_ase_sf"/>
</dbReference>
<dbReference type="SUPFAM" id="SSF56219">
    <property type="entry name" value="DNase I-like"/>
    <property type="match status" value="1"/>
</dbReference>
<dbReference type="CDD" id="cd01650">
    <property type="entry name" value="RT_nLTR_like"/>
    <property type="match status" value="1"/>
</dbReference>
<evidence type="ECO:0000313" key="2">
    <source>
        <dbReference type="EMBL" id="PKA56961.1"/>
    </source>
</evidence>
<keyword evidence="3" id="KW-1185">Reference proteome</keyword>
<dbReference type="Pfam" id="PF13456">
    <property type="entry name" value="RVT_3"/>
    <property type="match status" value="1"/>
</dbReference>
<dbReference type="InterPro" id="IPR036397">
    <property type="entry name" value="RNaseH_sf"/>
</dbReference>
<sequence length="1361" mass="156841">MPQLVFLSETKLFSSEFDKVKRSCNFKSAFAVSSSGRSGGLGLMWQDNVDVTLQSFSCYHIDVIIRRDVDEFPWRFTGFYGDPVDSRKYLSWQTLSKLSQGYQGPWLCAGDFNEILFQYEKEGGLAREEKKISLFREALQDCQLFDMGYYGGPFTWWNGRSGTEAIVERLDRAVSSMRWQALFPHSYVVHLNTFSDHCALVIHLERATWTNKNQRKGKFRFEPMWLRDPSYLPLVEKTWRSSVEPRNKADLPSSLTLMANALSRWNKECFGHIQKSISNTQAALDSIRRQPDFLYRLDEIKRKQKFLNELLEREEVLWKQRARVDWLRNGDHNTAYFHSSANFRKKKNYIPFLKDDSGRTYRDIEGMQLVIMDYFNNIFSTGATQGAEIITKSIVKKLSADEIVSLQKEFTKEEVEQALFQIHPSKAPGPDGFHASFFQKCWNIIGEDVVKFSLLILNEGKSLKDINHTNIVLIPKGPGAHSMKHFRPISLCNVTYKIIAKALANRLKPVLSSIISDNQSAFVPKRLISDNIIVAYECLHSMNKRKRGANDFCALKLDMSKAYDRVEWPFLEQMMVAMDFPSKYIQNILNCITTVSYNISFNGSLFGNIIPQRGLRQGDPLSPYFFLICAEGLSSLIYREERNRQVHGVRASRRSPDITHLFFADDSLLFFRARVEEAQNIQKIIELYEKASGQQINYDKSGLFFSRNTPCEKRIRLKQLLNVKEESNIDKYLGLPPMIGRAKKKAFLSIKDRISKRIEGWKERLLSIGGKEIMIKAIAQAIPTYAMSIFKLPTTLCKEIENIISKFWWRYSSKSKGIHWCQWNDLCKSKAEGGMGFRNLTLFNIALLGKQWWRLQQDQNSLTFKVLKGRYFPSGNLEEAYLGRDPSFVWRSIWEAKQVVDMGFIWRIGNGKSVKIWKDKWIPRRWSFRPFSPIKNLHEHTTVDALINPVTGQWNISLLVDNFFCEDVEAISSIPLGDLTSPDQKIWANHPSGRYSVRSAYNFIQDINTKLGVHIAGIKNSSLQGSASSNGGRHWKLIWALQVPSKIKLFLWRAAHSFLPTFRKLQTRRIPITHLECLLCKSADETSIHVLKDCNFVNTVWTNLGLESEMTKPNSVSVENWICDVLENSQNVKAELFAISLWSIWGERNNRLKGGKGRSPIDICIFAINFLEEYEAARGKDFQEQPRTRKVWSPPRNPTIKINFDAALDTERNRMGLGVIARNSLGKVIACLIEKVQGCLDPTIVECMAAEKAIYLGEKLNLKHVWIEGDSMEAIKMFQDTDVDMSIFGPRMKVLKERMKAFDQYKISHIGRDGNQVAHNLARYALHTTSQIIWLENFPKFITNMTREEAIICIESNELVF</sequence>
<dbReference type="InterPro" id="IPR044730">
    <property type="entry name" value="RNase_H-like_dom_plant"/>
</dbReference>
<dbReference type="Pfam" id="PF00078">
    <property type="entry name" value="RVT_1"/>
    <property type="match status" value="1"/>
</dbReference>
<dbReference type="Gene3D" id="3.60.10.10">
    <property type="entry name" value="Endonuclease/exonuclease/phosphatase"/>
    <property type="match status" value="1"/>
</dbReference>
<keyword evidence="2" id="KW-0378">Hydrolase</keyword>
<dbReference type="CDD" id="cd06222">
    <property type="entry name" value="RNase_H_like"/>
    <property type="match status" value="1"/>
</dbReference>
<dbReference type="PROSITE" id="PS50878">
    <property type="entry name" value="RT_POL"/>
    <property type="match status" value="1"/>
</dbReference>
<proteinExistence type="predicted"/>
<dbReference type="OrthoDB" id="783377at2759"/>
<dbReference type="InterPro" id="IPR002156">
    <property type="entry name" value="RNaseH_domain"/>
</dbReference>
<dbReference type="EC" id="3.1.27.-" evidence="2"/>
<dbReference type="Gene3D" id="3.30.420.10">
    <property type="entry name" value="Ribonuclease H-like superfamily/Ribonuclease H"/>
    <property type="match status" value="1"/>
</dbReference>
<accession>A0A2I0AN33</accession>
<dbReference type="PANTHER" id="PTHR33116">
    <property type="entry name" value="REVERSE TRANSCRIPTASE ZINC-BINDING DOMAIN-CONTAINING PROTEIN-RELATED-RELATED"/>
    <property type="match status" value="1"/>
</dbReference>
<reference evidence="2 3" key="1">
    <citation type="journal article" date="2017" name="Nature">
        <title>The Apostasia genome and the evolution of orchids.</title>
        <authorList>
            <person name="Zhang G.Q."/>
            <person name="Liu K.W."/>
            <person name="Li Z."/>
            <person name="Lohaus R."/>
            <person name="Hsiao Y.Y."/>
            <person name="Niu S.C."/>
            <person name="Wang J.Y."/>
            <person name="Lin Y.C."/>
            <person name="Xu Q."/>
            <person name="Chen L.J."/>
            <person name="Yoshida K."/>
            <person name="Fujiwara S."/>
            <person name="Wang Z.W."/>
            <person name="Zhang Y.Q."/>
            <person name="Mitsuda N."/>
            <person name="Wang M."/>
            <person name="Liu G.H."/>
            <person name="Pecoraro L."/>
            <person name="Huang H.X."/>
            <person name="Xiao X.J."/>
            <person name="Lin M."/>
            <person name="Wu X.Y."/>
            <person name="Wu W.L."/>
            <person name="Chen Y.Y."/>
            <person name="Chang S.B."/>
            <person name="Sakamoto S."/>
            <person name="Ohme-Takagi M."/>
            <person name="Yagi M."/>
            <person name="Zeng S.J."/>
            <person name="Shen C.Y."/>
            <person name="Yeh C.M."/>
            <person name="Luo Y.B."/>
            <person name="Tsai W.C."/>
            <person name="Van de Peer Y."/>
            <person name="Liu Z.J."/>
        </authorList>
    </citation>
    <scope>NUCLEOTIDE SEQUENCE [LARGE SCALE GENOMIC DNA]</scope>
    <source>
        <strain evidence="3">cv. Shenzhen</strain>
        <tissue evidence="2">Stem</tissue>
    </source>
</reference>
<dbReference type="STRING" id="1088818.A0A2I0AN33"/>
<name>A0A2I0AN33_9ASPA</name>
<dbReference type="GO" id="GO:0004523">
    <property type="term" value="F:RNA-DNA hybrid ribonuclease activity"/>
    <property type="evidence" value="ECO:0007669"/>
    <property type="project" value="InterPro"/>
</dbReference>
<dbReference type="Proteomes" id="UP000236161">
    <property type="component" value="Unassembled WGS sequence"/>
</dbReference>
<protein>
    <submittedName>
        <fullName evidence="2">Ribonuclease H protein</fullName>
        <ecNumber evidence="2">3.1.27.-</ecNumber>
    </submittedName>
</protein>
<evidence type="ECO:0000313" key="3">
    <source>
        <dbReference type="Proteomes" id="UP000236161"/>
    </source>
</evidence>
<dbReference type="Pfam" id="PF13966">
    <property type="entry name" value="zf-RVT"/>
    <property type="match status" value="1"/>
</dbReference>
<organism evidence="2 3">
    <name type="scientific">Apostasia shenzhenica</name>
    <dbReference type="NCBI Taxonomy" id="1088818"/>
    <lineage>
        <taxon>Eukaryota</taxon>
        <taxon>Viridiplantae</taxon>
        <taxon>Streptophyta</taxon>
        <taxon>Embryophyta</taxon>
        <taxon>Tracheophyta</taxon>
        <taxon>Spermatophyta</taxon>
        <taxon>Magnoliopsida</taxon>
        <taxon>Liliopsida</taxon>
        <taxon>Asparagales</taxon>
        <taxon>Orchidaceae</taxon>
        <taxon>Apostasioideae</taxon>
        <taxon>Apostasia</taxon>
    </lineage>
</organism>
<dbReference type="InterPro" id="IPR026960">
    <property type="entry name" value="RVT-Znf"/>
</dbReference>
<dbReference type="InterPro" id="IPR012337">
    <property type="entry name" value="RNaseH-like_sf"/>
</dbReference>
<dbReference type="PANTHER" id="PTHR33116:SF86">
    <property type="entry name" value="REVERSE TRANSCRIPTASE DOMAIN-CONTAINING PROTEIN"/>
    <property type="match status" value="1"/>
</dbReference>